<dbReference type="PANTHER" id="PTHR34339:SF1">
    <property type="entry name" value="STIMULATOR OF INTERFERON GENES PROTEIN"/>
    <property type="match status" value="1"/>
</dbReference>
<evidence type="ECO:0000259" key="2">
    <source>
        <dbReference type="Pfam" id="PF15009"/>
    </source>
</evidence>
<feature type="transmembrane region" description="Helical" evidence="1">
    <location>
        <begin position="137"/>
        <end position="154"/>
    </location>
</feature>
<proteinExistence type="predicted"/>
<evidence type="ECO:0000313" key="4">
    <source>
        <dbReference type="EMBL" id="MEQ2285896.1"/>
    </source>
</evidence>
<evidence type="ECO:0000259" key="3">
    <source>
        <dbReference type="Pfam" id="PF23417"/>
    </source>
</evidence>
<organism evidence="4 5">
    <name type="scientific">Ameca splendens</name>
    <dbReference type="NCBI Taxonomy" id="208324"/>
    <lineage>
        <taxon>Eukaryota</taxon>
        <taxon>Metazoa</taxon>
        <taxon>Chordata</taxon>
        <taxon>Craniata</taxon>
        <taxon>Vertebrata</taxon>
        <taxon>Euteleostomi</taxon>
        <taxon>Actinopterygii</taxon>
        <taxon>Neopterygii</taxon>
        <taxon>Teleostei</taxon>
        <taxon>Neoteleostei</taxon>
        <taxon>Acanthomorphata</taxon>
        <taxon>Ovalentaria</taxon>
        <taxon>Atherinomorphae</taxon>
        <taxon>Cyprinodontiformes</taxon>
        <taxon>Goodeidae</taxon>
        <taxon>Ameca</taxon>
    </lineage>
</organism>
<keyword evidence="1" id="KW-0472">Membrane</keyword>
<dbReference type="PANTHER" id="PTHR34339">
    <property type="entry name" value="STIMULATOR OF INTERFERON GENES PROTEIN"/>
    <property type="match status" value="1"/>
</dbReference>
<dbReference type="InterPro" id="IPR029158">
    <property type="entry name" value="STING"/>
</dbReference>
<feature type="transmembrane region" description="Helical" evidence="1">
    <location>
        <begin position="100"/>
        <end position="117"/>
    </location>
</feature>
<dbReference type="Proteomes" id="UP001469553">
    <property type="component" value="Unassembled WGS sequence"/>
</dbReference>
<evidence type="ECO:0000256" key="1">
    <source>
        <dbReference type="SAM" id="Phobius"/>
    </source>
</evidence>
<dbReference type="EMBL" id="JAHRIP010015256">
    <property type="protein sequence ID" value="MEQ2285896.1"/>
    <property type="molecule type" value="Genomic_DNA"/>
</dbReference>
<keyword evidence="1" id="KW-1133">Transmembrane helix</keyword>
<evidence type="ECO:0008006" key="6">
    <source>
        <dbReference type="Google" id="ProtNLM"/>
    </source>
</evidence>
<feature type="domain" description="STING transmembrane" evidence="3">
    <location>
        <begin position="56"/>
        <end position="134"/>
    </location>
</feature>
<name>A0ABV0XWR2_9TELE</name>
<comment type="caution">
    <text evidence="4">The sequence shown here is derived from an EMBL/GenBank/DDBJ whole genome shotgun (WGS) entry which is preliminary data.</text>
</comment>
<accession>A0ABV0XWR2</accession>
<keyword evidence="1" id="KW-0812">Transmembrane</keyword>
<dbReference type="Gene3D" id="1.20.5.5200">
    <property type="match status" value="1"/>
</dbReference>
<dbReference type="InterPro" id="IPR055432">
    <property type="entry name" value="STING_LBD"/>
</dbReference>
<keyword evidence="5" id="KW-1185">Reference proteome</keyword>
<gene>
    <name evidence="4" type="ORF">AMECASPLE_036595</name>
</gene>
<protein>
    <recommendedName>
        <fullName evidence="6">Stimulator of interferon genes protein</fullName>
    </recommendedName>
</protein>
<dbReference type="Pfam" id="PF23417">
    <property type="entry name" value="STING_TM"/>
    <property type="match status" value="1"/>
</dbReference>
<feature type="transmembrane region" description="Helical" evidence="1">
    <location>
        <begin position="65"/>
        <end position="88"/>
    </location>
</feature>
<feature type="domain" description="STING ligand-binding" evidence="2">
    <location>
        <begin position="136"/>
        <end position="156"/>
    </location>
</feature>
<reference evidence="4 5" key="1">
    <citation type="submission" date="2021-06" db="EMBL/GenBank/DDBJ databases">
        <authorList>
            <person name="Palmer J.M."/>
        </authorList>
    </citation>
    <scope>NUCLEOTIDE SEQUENCE [LARGE SCALE GENOMIC DNA]</scope>
    <source>
        <strain evidence="4 5">AS_MEX2019</strain>
        <tissue evidence="4">Muscle</tissue>
    </source>
</reference>
<dbReference type="InterPro" id="IPR055434">
    <property type="entry name" value="STING_TM"/>
</dbReference>
<sequence>MSVCQQRDISALCPSRPGLQGTSVEETGSLQKRGFISTVTSWEPRCYPFSWLCWKYQGRSCLGHVLPACGLGGKTLLAAAMAGLLLYLTRQSLLHKDQSWELIVLVPVLYTLFKSLGVLGPSEVEVSDICEERKMNVAHGLAWSFYLGYLQLVLPSQ</sequence>
<dbReference type="Pfam" id="PF15009">
    <property type="entry name" value="STING_LBD"/>
    <property type="match status" value="1"/>
</dbReference>
<evidence type="ECO:0000313" key="5">
    <source>
        <dbReference type="Proteomes" id="UP001469553"/>
    </source>
</evidence>